<evidence type="ECO:0000313" key="6">
    <source>
        <dbReference type="Proteomes" id="UP000799441"/>
    </source>
</evidence>
<keyword evidence="3" id="KW-0560">Oxidoreductase</keyword>
<gene>
    <name evidence="5" type="ORF">K431DRAFT_337963</name>
</gene>
<organism evidence="5 6">
    <name type="scientific">Polychaeton citri CBS 116435</name>
    <dbReference type="NCBI Taxonomy" id="1314669"/>
    <lineage>
        <taxon>Eukaryota</taxon>
        <taxon>Fungi</taxon>
        <taxon>Dikarya</taxon>
        <taxon>Ascomycota</taxon>
        <taxon>Pezizomycotina</taxon>
        <taxon>Dothideomycetes</taxon>
        <taxon>Dothideomycetidae</taxon>
        <taxon>Capnodiales</taxon>
        <taxon>Capnodiaceae</taxon>
        <taxon>Polychaeton</taxon>
    </lineage>
</organism>
<dbReference type="Gene3D" id="3.40.50.720">
    <property type="entry name" value="NAD(P)-binding Rossmann-like Domain"/>
    <property type="match status" value="1"/>
</dbReference>
<dbReference type="PANTHER" id="PTHR45348:SF2">
    <property type="entry name" value="ZINC-TYPE ALCOHOL DEHYDROGENASE-LIKE PROTEIN C2E1P3.01"/>
    <property type="match status" value="1"/>
</dbReference>
<accession>A0A9P4QD15</accession>
<keyword evidence="6" id="KW-1185">Reference proteome</keyword>
<proteinExistence type="inferred from homology"/>
<dbReference type="EMBL" id="MU003781">
    <property type="protein sequence ID" value="KAF2722569.1"/>
    <property type="molecule type" value="Genomic_DNA"/>
</dbReference>
<evidence type="ECO:0000256" key="1">
    <source>
        <dbReference type="ARBA" id="ARBA00008072"/>
    </source>
</evidence>
<evidence type="ECO:0000256" key="2">
    <source>
        <dbReference type="ARBA" id="ARBA00011245"/>
    </source>
</evidence>
<dbReference type="SUPFAM" id="SSF51735">
    <property type="entry name" value="NAD(P)-binding Rossmann-fold domains"/>
    <property type="match status" value="1"/>
</dbReference>
<evidence type="ECO:0000256" key="3">
    <source>
        <dbReference type="ARBA" id="ARBA00023002"/>
    </source>
</evidence>
<name>A0A9P4QD15_9PEZI</name>
<dbReference type="SUPFAM" id="SSF50129">
    <property type="entry name" value="GroES-like"/>
    <property type="match status" value="1"/>
</dbReference>
<dbReference type="InterPro" id="IPR020843">
    <property type="entry name" value="ER"/>
</dbReference>
<evidence type="ECO:0000259" key="4">
    <source>
        <dbReference type="SMART" id="SM00829"/>
    </source>
</evidence>
<dbReference type="SMART" id="SM00829">
    <property type="entry name" value="PKS_ER"/>
    <property type="match status" value="1"/>
</dbReference>
<dbReference type="Pfam" id="PF08240">
    <property type="entry name" value="ADH_N"/>
    <property type="match status" value="1"/>
</dbReference>
<dbReference type="InterPro" id="IPR047122">
    <property type="entry name" value="Trans-enoyl_RdTase-like"/>
</dbReference>
<protein>
    <submittedName>
        <fullName evidence="5">GroES-like protein</fullName>
    </submittedName>
</protein>
<comment type="similarity">
    <text evidence="1">Belongs to the zinc-containing alcohol dehydrogenase family.</text>
</comment>
<dbReference type="InterPro" id="IPR011032">
    <property type="entry name" value="GroES-like_sf"/>
</dbReference>
<dbReference type="AlphaFoldDB" id="A0A9P4QD15"/>
<comment type="subunit">
    <text evidence="2">Monomer.</text>
</comment>
<dbReference type="OrthoDB" id="10257049at2759"/>
<dbReference type="Gene3D" id="3.90.180.10">
    <property type="entry name" value="Medium-chain alcohol dehydrogenases, catalytic domain"/>
    <property type="match status" value="1"/>
</dbReference>
<dbReference type="InterPro" id="IPR013154">
    <property type="entry name" value="ADH-like_N"/>
</dbReference>
<dbReference type="Proteomes" id="UP000799441">
    <property type="component" value="Unassembled WGS sequence"/>
</dbReference>
<comment type="caution">
    <text evidence="5">The sequence shown here is derived from an EMBL/GenBank/DDBJ whole genome shotgun (WGS) entry which is preliminary data.</text>
</comment>
<dbReference type="CDD" id="cd08249">
    <property type="entry name" value="enoyl_reductase_like"/>
    <property type="match status" value="1"/>
</dbReference>
<reference evidence="5" key="1">
    <citation type="journal article" date="2020" name="Stud. Mycol.">
        <title>101 Dothideomycetes genomes: a test case for predicting lifestyles and emergence of pathogens.</title>
        <authorList>
            <person name="Haridas S."/>
            <person name="Albert R."/>
            <person name="Binder M."/>
            <person name="Bloem J."/>
            <person name="Labutti K."/>
            <person name="Salamov A."/>
            <person name="Andreopoulos B."/>
            <person name="Baker S."/>
            <person name="Barry K."/>
            <person name="Bills G."/>
            <person name="Bluhm B."/>
            <person name="Cannon C."/>
            <person name="Castanera R."/>
            <person name="Culley D."/>
            <person name="Daum C."/>
            <person name="Ezra D."/>
            <person name="Gonzalez J."/>
            <person name="Henrissat B."/>
            <person name="Kuo A."/>
            <person name="Liang C."/>
            <person name="Lipzen A."/>
            <person name="Lutzoni F."/>
            <person name="Magnuson J."/>
            <person name="Mondo S."/>
            <person name="Nolan M."/>
            <person name="Ohm R."/>
            <person name="Pangilinan J."/>
            <person name="Park H.-J."/>
            <person name="Ramirez L."/>
            <person name="Alfaro M."/>
            <person name="Sun H."/>
            <person name="Tritt A."/>
            <person name="Yoshinaga Y."/>
            <person name="Zwiers L.-H."/>
            <person name="Turgeon B."/>
            <person name="Goodwin S."/>
            <person name="Spatafora J."/>
            <person name="Crous P."/>
            <person name="Grigoriev I."/>
        </authorList>
    </citation>
    <scope>NUCLEOTIDE SEQUENCE</scope>
    <source>
        <strain evidence="5">CBS 116435</strain>
    </source>
</reference>
<feature type="domain" description="Enoyl reductase (ER)" evidence="4">
    <location>
        <begin position="3"/>
        <end position="306"/>
    </location>
</feature>
<dbReference type="PANTHER" id="PTHR45348">
    <property type="entry name" value="HYPOTHETICAL OXIDOREDUCTASE (EUROFUNG)"/>
    <property type="match status" value="1"/>
</dbReference>
<dbReference type="GO" id="GO:0016651">
    <property type="term" value="F:oxidoreductase activity, acting on NAD(P)H"/>
    <property type="evidence" value="ECO:0007669"/>
    <property type="project" value="InterPro"/>
</dbReference>
<evidence type="ECO:0000313" key="5">
    <source>
        <dbReference type="EMBL" id="KAF2722569.1"/>
    </source>
</evidence>
<dbReference type="InterPro" id="IPR036291">
    <property type="entry name" value="NAD(P)-bd_dom_sf"/>
</dbReference>
<sequence length="308" mass="32901">MVRVKAAAFNPADWKSIDHGHRVTEWPFVPGIDGSGIVEAVGDKVEKVVVGDEILAIFSPNDRSGSFQEIAITHEMTVAKKPASWSFEEVAGLSVCYFTAVIGLGIGLKTSLPFLKGGPREGFEPSSVLVVGASSALGAATVQVLRLVLPEARILATSSPQHHDHIASLGVDKSFDRNSPSLVEEVKRATEGSKGVEAIIDLVGAGREERYLFETFASDGPQKYAQVWTGEDAIEVPSGVDSTMFKAGDFPELQGSQNIMLSLQNLLAESKYKLPIPIYNLGQGHTGFANGLEMIRKGVSGQKLVANP</sequence>